<protein>
    <submittedName>
        <fullName evidence="9">Cation efflux system periplasmic linker protein</fullName>
    </submittedName>
</protein>
<dbReference type="eggNOG" id="COG0845">
    <property type="taxonomic scope" value="Bacteria"/>
</dbReference>
<evidence type="ECO:0000313" key="10">
    <source>
        <dbReference type="Proteomes" id="UP000007881"/>
    </source>
</evidence>
<dbReference type="FunFam" id="2.40.30.170:FF:000010">
    <property type="entry name" value="Efflux RND transporter periplasmic adaptor subunit"/>
    <property type="match status" value="1"/>
</dbReference>
<dbReference type="Gene3D" id="2.40.30.170">
    <property type="match status" value="1"/>
</dbReference>
<evidence type="ECO:0000313" key="9">
    <source>
        <dbReference type="EMBL" id="BAM05389.1"/>
    </source>
</evidence>
<evidence type="ECO:0000259" key="6">
    <source>
        <dbReference type="Pfam" id="PF25919"/>
    </source>
</evidence>
<feature type="chain" id="PRO_5003629744" evidence="4">
    <location>
        <begin position="21"/>
        <end position="739"/>
    </location>
</feature>
<evidence type="ECO:0000259" key="7">
    <source>
        <dbReference type="Pfam" id="PF25954"/>
    </source>
</evidence>
<dbReference type="OrthoDB" id="9806939at2"/>
<evidence type="ECO:0000256" key="2">
    <source>
        <dbReference type="ARBA" id="ARBA00022448"/>
    </source>
</evidence>
<sequence length="739" mass="75347">MKTFLLLLAAAALVLVGVFAAGPIRGAFSAAGDAVSPDGQPKAGDAGEAGGSAGGVTLYQSGMHPWIITTEPGNCPICGMKLEPIDPAKLAGEIAIDPVVVQNIGVRTTPVVRGPAVQTLRTVGTVGVAEPNVHDVNLRVSGWIVDLFVDYEGAEVEAGDELFTLYSPQLYAAAEEFLLAVDGGSAPADDPLLGSARDRLLNLGLTESQIEALQEAGVTERNVPIVSPATGTVTQKNANEGMNVEPGMRVFRIVDLSTVWVQVTLYESQLGSVEVGQPAIMTVTGLPGETFEGELSFIDPTLDPRTRAVRARVAFENPQNRIKPGMFADVTIRHTAQEEAVLAPREAVVKTGTRELVFVAKGGGRFEPREVETAAGVAEGRVVVSSGLEPGEDVVTSGQFLLDSEASVRSSLARMVDPGGGTSASAAPASPAMGSMDARAPNTVSAAVQAELDRLAGAYLTVQAGLIRGEASGLGPIAEAAGAVADAADAPVAGLAAAVRGAADRVPAGADLAAVRGGFDALSLTVVDLFEAAPPTPSGEGPYAVSYCPMVEKNWLQVGEAIRNPYDPSMLTCGSVLRTLPAPAAPGAGAASAPAAGEAVRPVAEAFLRLQENLTRNEPAGAAAVADAARSLAAEAGGRTAELAAAVAEAADRVPADRVPADADPATVRGAFEELSLAAVALFEAAAPAGIGPLAVAHCPMVDKDWLQAGSAIRNPYDPSMLTCGTVLRTLPEGAADAR</sequence>
<dbReference type="GO" id="GO:0030288">
    <property type="term" value="C:outer membrane-bounded periplasmic space"/>
    <property type="evidence" value="ECO:0007669"/>
    <property type="project" value="TreeGrafter"/>
</dbReference>
<dbReference type="GO" id="GO:0022857">
    <property type="term" value="F:transmembrane transporter activity"/>
    <property type="evidence" value="ECO:0007669"/>
    <property type="project" value="InterPro"/>
</dbReference>
<dbReference type="Pfam" id="PF25954">
    <property type="entry name" value="Beta-barrel_RND_2"/>
    <property type="match status" value="1"/>
</dbReference>
<dbReference type="InterPro" id="IPR045800">
    <property type="entry name" value="HMBD"/>
</dbReference>
<reference evidence="9 10" key="1">
    <citation type="submission" date="2012-02" db="EMBL/GenBank/DDBJ databases">
        <title>Complete genome sequence of Phycisphaera mikurensis NBRC 102666.</title>
        <authorList>
            <person name="Ankai A."/>
            <person name="Hosoyama A."/>
            <person name="Terui Y."/>
            <person name="Sekine M."/>
            <person name="Fukai R."/>
            <person name="Kato Y."/>
            <person name="Nakamura S."/>
            <person name="Yamada-Narita S."/>
            <person name="Kawakoshi A."/>
            <person name="Fukunaga Y."/>
            <person name="Yamazaki S."/>
            <person name="Fujita N."/>
        </authorList>
    </citation>
    <scope>NUCLEOTIDE SEQUENCE [LARGE SCALE GENOMIC DNA]</scope>
    <source>
        <strain evidence="10">NBRC 102666 / KCTC 22515 / FYK2301M01</strain>
        <plasmid evidence="9 10">pPSMK1</plasmid>
    </source>
</reference>
<feature type="region of interest" description="Disordered" evidence="3">
    <location>
        <begin position="417"/>
        <end position="436"/>
    </location>
</feature>
<dbReference type="InterPro" id="IPR006143">
    <property type="entry name" value="RND_pump_MFP"/>
</dbReference>
<dbReference type="InterPro" id="IPR058792">
    <property type="entry name" value="Beta-barrel_RND_2"/>
</dbReference>
<dbReference type="Pfam" id="PF19335">
    <property type="entry name" value="HMBD"/>
    <property type="match status" value="1"/>
</dbReference>
<dbReference type="PANTHER" id="PTHR30097:SF15">
    <property type="entry name" value="CATION EFFLUX SYSTEM PROTEIN CUSB"/>
    <property type="match status" value="1"/>
</dbReference>
<keyword evidence="4" id="KW-0732">Signal</keyword>
<dbReference type="RefSeq" id="WP_014438592.1">
    <property type="nucleotide sequence ID" value="NC_017081.1"/>
</dbReference>
<evidence type="ECO:0000256" key="3">
    <source>
        <dbReference type="SAM" id="MobiDB-lite"/>
    </source>
</evidence>
<dbReference type="GO" id="GO:0016020">
    <property type="term" value="C:membrane"/>
    <property type="evidence" value="ECO:0007669"/>
    <property type="project" value="InterPro"/>
</dbReference>
<dbReference type="Proteomes" id="UP000007881">
    <property type="component" value="Plasmid pPSMK1"/>
</dbReference>
<evidence type="ECO:0000256" key="1">
    <source>
        <dbReference type="ARBA" id="ARBA00009477"/>
    </source>
</evidence>
<accession>I0IJF1</accession>
<dbReference type="Gene3D" id="2.40.420.20">
    <property type="match status" value="1"/>
</dbReference>
<feature type="domain" description="CusB-like barrel-sandwich hybrid" evidence="6">
    <location>
        <begin position="136"/>
        <end position="253"/>
    </location>
</feature>
<feature type="domain" description="Heavy metal binding" evidence="5">
    <location>
        <begin position="59"/>
        <end position="84"/>
    </location>
</feature>
<dbReference type="SUPFAM" id="SSF111369">
    <property type="entry name" value="HlyD-like secretion proteins"/>
    <property type="match status" value="1"/>
</dbReference>
<keyword evidence="2" id="KW-0813">Transport</keyword>
<dbReference type="KEGG" id="phm:PSMK_p00270"/>
<feature type="signal peptide" evidence="4">
    <location>
        <begin position="1"/>
        <end position="20"/>
    </location>
</feature>
<dbReference type="GO" id="GO:0015679">
    <property type="term" value="P:plasma membrane copper ion transport"/>
    <property type="evidence" value="ECO:0007669"/>
    <property type="project" value="TreeGrafter"/>
</dbReference>
<keyword evidence="10" id="KW-1185">Reference proteome</keyword>
<dbReference type="PANTHER" id="PTHR30097">
    <property type="entry name" value="CATION EFFLUX SYSTEM PROTEIN CUSB"/>
    <property type="match status" value="1"/>
</dbReference>
<dbReference type="EMBL" id="AP012339">
    <property type="protein sequence ID" value="BAM05389.1"/>
    <property type="molecule type" value="Genomic_DNA"/>
</dbReference>
<evidence type="ECO:0000259" key="5">
    <source>
        <dbReference type="Pfam" id="PF19335"/>
    </source>
</evidence>
<name>I0IJF1_PHYMF</name>
<feature type="compositionally biased region" description="Low complexity" evidence="3">
    <location>
        <begin position="423"/>
        <end position="436"/>
    </location>
</feature>
<dbReference type="AlphaFoldDB" id="I0IJF1"/>
<evidence type="ECO:0000259" key="8">
    <source>
        <dbReference type="Pfam" id="PF25975"/>
    </source>
</evidence>
<dbReference type="HOGENOM" id="CLU_018816_13_1_0"/>
<dbReference type="InterPro" id="IPR051909">
    <property type="entry name" value="MFP_Cation_Efflux"/>
</dbReference>
<geneLocation type="plasmid" evidence="9 10">
    <name>pPSMK1</name>
</geneLocation>
<gene>
    <name evidence="9" type="ordered locus">PSMK_p00270</name>
</gene>
<dbReference type="GO" id="GO:0046914">
    <property type="term" value="F:transition metal ion binding"/>
    <property type="evidence" value="ECO:0007669"/>
    <property type="project" value="TreeGrafter"/>
</dbReference>
<dbReference type="InterPro" id="IPR058790">
    <property type="entry name" value="BSH_CusB"/>
</dbReference>
<evidence type="ECO:0000256" key="4">
    <source>
        <dbReference type="SAM" id="SignalP"/>
    </source>
</evidence>
<dbReference type="Pfam" id="PF25975">
    <property type="entry name" value="CzcB_C"/>
    <property type="match status" value="1"/>
</dbReference>
<comment type="similarity">
    <text evidence="1">Belongs to the membrane fusion protein (MFP) (TC 8.A.1) family.</text>
</comment>
<dbReference type="NCBIfam" id="TIGR01730">
    <property type="entry name" value="RND_mfp"/>
    <property type="match status" value="1"/>
</dbReference>
<dbReference type="GO" id="GO:0060003">
    <property type="term" value="P:copper ion export"/>
    <property type="evidence" value="ECO:0007669"/>
    <property type="project" value="TreeGrafter"/>
</dbReference>
<proteinExistence type="inferred from homology"/>
<feature type="domain" description="CusB-like beta-barrel" evidence="7">
    <location>
        <begin position="258"/>
        <end position="334"/>
    </location>
</feature>
<dbReference type="Pfam" id="PF25919">
    <property type="entry name" value="BSH_CusB"/>
    <property type="match status" value="1"/>
</dbReference>
<organism evidence="9 10">
    <name type="scientific">Phycisphaera mikurensis (strain NBRC 102666 / KCTC 22515 / FYK2301M01)</name>
    <dbReference type="NCBI Taxonomy" id="1142394"/>
    <lineage>
        <taxon>Bacteria</taxon>
        <taxon>Pseudomonadati</taxon>
        <taxon>Planctomycetota</taxon>
        <taxon>Phycisphaerae</taxon>
        <taxon>Phycisphaerales</taxon>
        <taxon>Phycisphaeraceae</taxon>
        <taxon>Phycisphaera</taxon>
    </lineage>
</organism>
<keyword evidence="9" id="KW-0614">Plasmid</keyword>
<feature type="domain" description="CzcB-like C-terminal circularly permuted SH3-like" evidence="8">
    <location>
        <begin position="343"/>
        <end position="402"/>
    </location>
</feature>
<dbReference type="InterPro" id="IPR058649">
    <property type="entry name" value="CzcB_C"/>
</dbReference>